<name>A0A836MGE2_ACINO</name>
<sequence>MFDQKQAGGTLRLTCGAFGAGKTYLTVKDAVAAHKSGIYKNIYSNVRGHAELCDYIQPLPDDWRVCEHYSLIIIDEVQTHEKFSKHFSSRRDSEIVDITMVRHNHCDIWMTSPDPALLNADVRKLVNQYIYCEANGSKTSKAYCFTKVQNSITKSVKVQAYDEYTYSIEEKYYKLYTSTKDGNSSGRAYHRNIKLMGFIGGMAIIVAIIAGLSWYLMKGTKEDAKKFTTAVEKNAPKKEADPVKDVTNQVKLSDEDCRKGVNVDKPECKEYFNRLTKNGESVGSTIQQVSYDPSKPFDSADKIQETVTYQVTAKPVLSGCMTDRHGKLVGYTQQGTIVHDLNPSDCKRIIKGDRPFNYFAQNQYQQAVQHPTTTQVSNVVEPVQANNQVQSNLQRSTVNGANAQSSFSF</sequence>
<dbReference type="Gene3D" id="3.40.50.300">
    <property type="entry name" value="P-loop containing nucleotide triphosphate hydrolases"/>
    <property type="match status" value="1"/>
</dbReference>
<organism evidence="3 4">
    <name type="scientific">Acinetobacter nosocomialis</name>
    <dbReference type="NCBI Taxonomy" id="106654"/>
    <lineage>
        <taxon>Bacteria</taxon>
        <taxon>Pseudomonadati</taxon>
        <taxon>Pseudomonadota</taxon>
        <taxon>Gammaproteobacteria</taxon>
        <taxon>Moraxellales</taxon>
        <taxon>Moraxellaceae</taxon>
        <taxon>Acinetobacter</taxon>
        <taxon>Acinetobacter calcoaceticus/baumannii complex</taxon>
    </lineage>
</organism>
<proteinExistence type="predicted"/>
<comment type="caution">
    <text evidence="3">The sequence shown here is derived from an EMBL/GenBank/DDBJ whole genome shotgun (WGS) entry which is preliminary data.</text>
</comment>
<evidence type="ECO:0000256" key="1">
    <source>
        <dbReference type="SAM" id="Phobius"/>
    </source>
</evidence>
<protein>
    <recommendedName>
        <fullName evidence="2">Zona occludens toxin N-terminal domain-containing protein</fullName>
    </recommendedName>
</protein>
<keyword evidence="1" id="KW-1133">Transmembrane helix</keyword>
<dbReference type="RefSeq" id="WP_031953741.1">
    <property type="nucleotide sequence ID" value="NZ_KK737789.1"/>
</dbReference>
<feature type="transmembrane region" description="Helical" evidence="1">
    <location>
        <begin position="195"/>
        <end position="217"/>
    </location>
</feature>
<evidence type="ECO:0000313" key="3">
    <source>
        <dbReference type="EMBL" id="KDM51467.1"/>
    </source>
</evidence>
<dbReference type="Pfam" id="PF05707">
    <property type="entry name" value="Zot"/>
    <property type="match status" value="1"/>
</dbReference>
<feature type="domain" description="Zona occludens toxin N-terminal" evidence="2">
    <location>
        <begin position="67"/>
        <end position="182"/>
    </location>
</feature>
<keyword evidence="1" id="KW-0472">Membrane</keyword>
<dbReference type="EMBL" id="JMUI01000023">
    <property type="protein sequence ID" value="KDM51467.1"/>
    <property type="molecule type" value="Genomic_DNA"/>
</dbReference>
<dbReference type="Proteomes" id="UP000027208">
    <property type="component" value="Unassembled WGS sequence"/>
</dbReference>
<dbReference type="InterPro" id="IPR008900">
    <property type="entry name" value="Zot_N"/>
</dbReference>
<reference evidence="3 4" key="1">
    <citation type="submission" date="2014-04" db="EMBL/GenBank/DDBJ databases">
        <title>The Genome Sequence of Acinetobacter baumanii BIDMC 57.</title>
        <authorList>
            <consortium name="The Broad Institute Genomics Platform"/>
            <consortium name="The Broad Institute Genome Sequencing Center for Infectious Disease"/>
            <person name="Murphy C."/>
            <person name="Cosimi L."/>
            <person name="Cerqueira G."/>
            <person name="Feldgarden M."/>
            <person name="Earl A."/>
            <person name="Spencer M.D."/>
            <person name="Fodor A."/>
            <person name="Sautter R.L."/>
            <person name="Hung D."/>
            <person name="Onderdonk A.B."/>
            <person name="Ernst C."/>
            <person name="Delaney M."/>
            <person name="DuBois A."/>
            <person name="Young S.K."/>
            <person name="Zeng Q."/>
            <person name="Gargeya S."/>
            <person name="Abouelleil A."/>
            <person name="Alvarado L."/>
            <person name="Chapman S.B."/>
            <person name="Gainer-Dewar J."/>
            <person name="Goldberg J."/>
            <person name="Griggs A."/>
            <person name="Gujja S."/>
            <person name="Hansen M."/>
            <person name="Howarth C."/>
            <person name="Imamovic A."/>
            <person name="Larimer J."/>
            <person name="Pearson M."/>
            <person name="Poon T.W."/>
            <person name="Priest M."/>
            <person name="Roberts A."/>
            <person name="Saif S."/>
            <person name="Shea T."/>
            <person name="Sykes S."/>
            <person name="Wortman J."/>
            <person name="Nusbaum C."/>
            <person name="Birren B."/>
        </authorList>
    </citation>
    <scope>NUCLEOTIDE SEQUENCE [LARGE SCALE GENOMIC DNA]</scope>
    <source>
        <strain evidence="3 4">BIDMC 57</strain>
    </source>
</reference>
<evidence type="ECO:0000259" key="2">
    <source>
        <dbReference type="Pfam" id="PF05707"/>
    </source>
</evidence>
<dbReference type="AlphaFoldDB" id="A0A836MGE2"/>
<dbReference type="InterPro" id="IPR027417">
    <property type="entry name" value="P-loop_NTPase"/>
</dbReference>
<accession>A0A836MGE2</accession>
<gene>
    <name evidence="3" type="ORF">AE32_03959</name>
</gene>
<keyword evidence="1" id="KW-0812">Transmembrane</keyword>
<evidence type="ECO:0000313" key="4">
    <source>
        <dbReference type="Proteomes" id="UP000027208"/>
    </source>
</evidence>